<dbReference type="GO" id="GO:0008892">
    <property type="term" value="F:guanine deaminase activity"/>
    <property type="evidence" value="ECO:0007669"/>
    <property type="project" value="UniProtKB-UniRule"/>
</dbReference>
<dbReference type="EMBL" id="PUBV01000003">
    <property type="protein sequence ID" value="PWB09146.1"/>
    <property type="molecule type" value="Genomic_DNA"/>
</dbReference>
<organism evidence="10 11">
    <name type="scientific">Paramuribaculum intestinale</name>
    <dbReference type="NCBI Taxonomy" id="2094151"/>
    <lineage>
        <taxon>Bacteria</taxon>
        <taxon>Pseudomonadati</taxon>
        <taxon>Bacteroidota</taxon>
        <taxon>Bacteroidia</taxon>
        <taxon>Bacteroidales</taxon>
        <taxon>Muribaculaceae</taxon>
        <taxon>Paramuribaculum</taxon>
    </lineage>
</organism>
<dbReference type="NCBIfam" id="NF006679">
    <property type="entry name" value="PRK09228.1"/>
    <property type="match status" value="1"/>
</dbReference>
<sequence>MHTAPLPVNPHGSPLKGIRGHILTFKANPALHDDAEGCYDFHDDGLIVIQDGYIVDAGDYSAIAPAYPQMRDIDMYADAVVMPGFVDCHTHYVQSPMIGSYGETLLDWLERYAYPTESRMADKQSADETAREFFRQTLSQGTTTANVFATTYATSVNAFFEESERYNTRMICGKVLQDRNLPEALKDPSAEESIAVAGELLEKWHRRGRQLYAVIPRFAPTSSPRQLQLAGELYQRHIDTGVYLHTHLNESQNEIEWVRELFPGMADYTDVYRHFGLVDRMTVMAHCCIMGENEWQTLHDCGCGVAHCPSSNLFLGDGEFDYREAVKRSRPVRTGIGSDTGGGTSFSIPRQLGEAYKVAMLHGCGLSALKSFYMATRGGAEALRLENTIGSIAPGFEADMAVVDLRPSEFVGWRMKYAATVFEKLAVIASLGPDNLIRATYVAGRKVYDRDRGQKWMYADHAGIERVS</sequence>
<comment type="cofactor">
    <cofactor evidence="8">
        <name>Zn(2+)</name>
        <dbReference type="ChEBI" id="CHEBI:29105"/>
    </cofactor>
    <text evidence="8">Binds 1 zinc ion per subunit.</text>
</comment>
<dbReference type="UniPathway" id="UPA00603">
    <property type="reaction ID" value="UER00660"/>
</dbReference>
<dbReference type="PANTHER" id="PTHR11271">
    <property type="entry name" value="GUANINE DEAMINASE"/>
    <property type="match status" value="1"/>
</dbReference>
<dbReference type="Gene3D" id="3.20.20.140">
    <property type="entry name" value="Metal-dependent hydrolases"/>
    <property type="match status" value="1"/>
</dbReference>
<proteinExistence type="inferred from homology"/>
<comment type="function">
    <text evidence="8">Catalyzes the hydrolytic deamination of guanine, producing xanthine and ammonia.</text>
</comment>
<evidence type="ECO:0000256" key="7">
    <source>
        <dbReference type="NCBIfam" id="TIGR02967"/>
    </source>
</evidence>
<dbReference type="EC" id="3.5.4.3" evidence="3 7"/>
<dbReference type="GO" id="GO:0008270">
    <property type="term" value="F:zinc ion binding"/>
    <property type="evidence" value="ECO:0007669"/>
    <property type="project" value="UniProtKB-UniRule"/>
</dbReference>
<dbReference type="GO" id="GO:0005829">
    <property type="term" value="C:cytosol"/>
    <property type="evidence" value="ECO:0007669"/>
    <property type="project" value="TreeGrafter"/>
</dbReference>
<dbReference type="SUPFAM" id="SSF51556">
    <property type="entry name" value="Metallo-dependent hydrolases"/>
    <property type="match status" value="1"/>
</dbReference>
<comment type="caution">
    <text evidence="10">The sequence shown here is derived from an EMBL/GenBank/DDBJ whole genome shotgun (WGS) entry which is preliminary data.</text>
</comment>
<accession>A0A2V1IW70</accession>
<name>A0A2V1IW70_9BACT</name>
<protein>
    <recommendedName>
        <fullName evidence="3 7">Guanine deaminase</fullName>
        <shortName evidence="8">Guanase</shortName>
        <ecNumber evidence="3 7">3.5.4.3</ecNumber>
    </recommendedName>
    <alternativeName>
        <fullName evidence="8">Guanine aminohydrolase</fullName>
    </alternativeName>
</protein>
<dbReference type="InterPro" id="IPR011059">
    <property type="entry name" value="Metal-dep_hydrolase_composite"/>
</dbReference>
<dbReference type="InterPro" id="IPR014311">
    <property type="entry name" value="Guanine_deaminase"/>
</dbReference>
<dbReference type="Pfam" id="PF01979">
    <property type="entry name" value="Amidohydro_1"/>
    <property type="match status" value="1"/>
</dbReference>
<dbReference type="InterPro" id="IPR051607">
    <property type="entry name" value="Metallo-dep_hydrolases"/>
</dbReference>
<dbReference type="InterPro" id="IPR032466">
    <property type="entry name" value="Metal_Hydrolase"/>
</dbReference>
<keyword evidence="6 8" id="KW-0862">Zinc</keyword>
<dbReference type="PANTHER" id="PTHR11271:SF6">
    <property type="entry name" value="GUANINE DEAMINASE"/>
    <property type="match status" value="1"/>
</dbReference>
<comment type="catalytic activity">
    <reaction evidence="8">
        <text>guanine + H2O + H(+) = xanthine + NH4(+)</text>
        <dbReference type="Rhea" id="RHEA:14665"/>
        <dbReference type="ChEBI" id="CHEBI:15377"/>
        <dbReference type="ChEBI" id="CHEBI:15378"/>
        <dbReference type="ChEBI" id="CHEBI:16235"/>
        <dbReference type="ChEBI" id="CHEBI:17712"/>
        <dbReference type="ChEBI" id="CHEBI:28938"/>
        <dbReference type="EC" id="3.5.4.3"/>
    </reaction>
</comment>
<evidence type="ECO:0000256" key="5">
    <source>
        <dbReference type="ARBA" id="ARBA00022801"/>
    </source>
</evidence>
<comment type="similarity">
    <text evidence="2 8">Belongs to the metallo-dependent hydrolases superfamily. ATZ/TRZ family.</text>
</comment>
<dbReference type="RefSeq" id="WP_107035167.1">
    <property type="nucleotide sequence ID" value="NZ_PUBV01000003.1"/>
</dbReference>
<dbReference type="Proteomes" id="UP000244925">
    <property type="component" value="Unassembled WGS sequence"/>
</dbReference>
<keyword evidence="4 8" id="KW-0479">Metal-binding</keyword>
<evidence type="ECO:0000256" key="4">
    <source>
        <dbReference type="ARBA" id="ARBA00022723"/>
    </source>
</evidence>
<dbReference type="Gene3D" id="2.30.40.10">
    <property type="entry name" value="Urease, subunit C, domain 1"/>
    <property type="match status" value="1"/>
</dbReference>
<feature type="domain" description="Amidohydrolase-related" evidence="9">
    <location>
        <begin position="80"/>
        <end position="447"/>
    </location>
</feature>
<evidence type="ECO:0000256" key="1">
    <source>
        <dbReference type="ARBA" id="ARBA00004984"/>
    </source>
</evidence>
<dbReference type="AlphaFoldDB" id="A0A2V1IW70"/>
<evidence type="ECO:0000256" key="2">
    <source>
        <dbReference type="ARBA" id="ARBA00006745"/>
    </source>
</evidence>
<evidence type="ECO:0000256" key="3">
    <source>
        <dbReference type="ARBA" id="ARBA00012781"/>
    </source>
</evidence>
<dbReference type="SUPFAM" id="SSF51338">
    <property type="entry name" value="Composite domain of metallo-dependent hydrolases"/>
    <property type="match status" value="2"/>
</dbReference>
<keyword evidence="11" id="KW-1185">Reference proteome</keyword>
<evidence type="ECO:0000259" key="9">
    <source>
        <dbReference type="Pfam" id="PF01979"/>
    </source>
</evidence>
<reference evidence="11" key="1">
    <citation type="submission" date="2018-02" db="EMBL/GenBank/DDBJ databases">
        <authorList>
            <person name="Clavel T."/>
            <person name="Strowig T."/>
        </authorList>
    </citation>
    <scope>NUCLEOTIDE SEQUENCE [LARGE SCALE GENOMIC DNA]</scope>
    <source>
        <strain evidence="11">DSM 100764</strain>
    </source>
</reference>
<dbReference type="NCBIfam" id="TIGR02967">
    <property type="entry name" value="guan_deamin"/>
    <property type="match status" value="1"/>
</dbReference>
<dbReference type="GO" id="GO:0006147">
    <property type="term" value="P:guanine catabolic process"/>
    <property type="evidence" value="ECO:0007669"/>
    <property type="project" value="UniProtKB-UniRule"/>
</dbReference>
<keyword evidence="5 8" id="KW-0378">Hydrolase</keyword>
<gene>
    <name evidence="10" type="primary">guaD</name>
    <name evidence="10" type="ORF">C5O25_02565</name>
</gene>
<evidence type="ECO:0000256" key="6">
    <source>
        <dbReference type="ARBA" id="ARBA00022833"/>
    </source>
</evidence>
<comment type="pathway">
    <text evidence="1 8">Purine metabolism; guanine degradation; xanthine from guanine: step 1/1.</text>
</comment>
<dbReference type="InterPro" id="IPR006680">
    <property type="entry name" value="Amidohydro-rel"/>
</dbReference>
<evidence type="ECO:0000313" key="11">
    <source>
        <dbReference type="Proteomes" id="UP000244925"/>
    </source>
</evidence>
<evidence type="ECO:0000313" key="10">
    <source>
        <dbReference type="EMBL" id="PWB09146.1"/>
    </source>
</evidence>
<evidence type="ECO:0000256" key="8">
    <source>
        <dbReference type="RuleBase" id="RU366009"/>
    </source>
</evidence>